<keyword evidence="1" id="KW-1133">Transmembrane helix</keyword>
<comment type="caution">
    <text evidence="2">The sequence shown here is derived from an EMBL/GenBank/DDBJ whole genome shotgun (WGS) entry which is preliminary data.</text>
</comment>
<keyword evidence="1" id="KW-0472">Membrane</keyword>
<evidence type="ECO:0000256" key="1">
    <source>
        <dbReference type="SAM" id="Phobius"/>
    </source>
</evidence>
<sequence>MVAAWTGVALVLPALLGGMLAGEALMSALGYGGLDASDIPGWALLVTATTVTLIVWLPAGIAVGYGLRARRLGDPNGLIPAVIGVVVGVGFLLTNLLGFVGQLVTGG</sequence>
<proteinExistence type="predicted"/>
<feature type="transmembrane region" description="Helical" evidence="1">
    <location>
        <begin position="42"/>
        <end position="65"/>
    </location>
</feature>
<dbReference type="RefSeq" id="WP_304600932.1">
    <property type="nucleotide sequence ID" value="NZ_JAUQYO010000001.1"/>
</dbReference>
<name>A0ABT9D9X5_9CELL</name>
<dbReference type="EMBL" id="JAUQYP010000001">
    <property type="protein sequence ID" value="MDO8107301.1"/>
    <property type="molecule type" value="Genomic_DNA"/>
</dbReference>
<evidence type="ECO:0000313" key="3">
    <source>
        <dbReference type="Proteomes" id="UP001232536"/>
    </source>
</evidence>
<keyword evidence="3" id="KW-1185">Reference proteome</keyword>
<evidence type="ECO:0000313" key="2">
    <source>
        <dbReference type="EMBL" id="MDO8107301.1"/>
    </source>
</evidence>
<keyword evidence="1" id="KW-0812">Transmembrane</keyword>
<accession>A0ABT9D9X5</accession>
<protein>
    <submittedName>
        <fullName evidence="2">Uncharacterized protein</fullName>
    </submittedName>
</protein>
<dbReference type="Proteomes" id="UP001232536">
    <property type="component" value="Unassembled WGS sequence"/>
</dbReference>
<gene>
    <name evidence="2" type="ORF">Q6348_08855</name>
</gene>
<reference evidence="2 3" key="1">
    <citation type="submission" date="2023-07" db="EMBL/GenBank/DDBJ databases">
        <title>Description of novel actinomycetes strains, isolated from tidal flat sediment.</title>
        <authorList>
            <person name="Lu C."/>
        </authorList>
    </citation>
    <scope>NUCLEOTIDE SEQUENCE [LARGE SCALE GENOMIC DNA]</scope>
    <source>
        <strain evidence="2 3">SYSU T00b441</strain>
    </source>
</reference>
<organism evidence="2 3">
    <name type="scientific">Actinotalea lenta</name>
    <dbReference type="NCBI Taxonomy" id="3064654"/>
    <lineage>
        <taxon>Bacteria</taxon>
        <taxon>Bacillati</taxon>
        <taxon>Actinomycetota</taxon>
        <taxon>Actinomycetes</taxon>
        <taxon>Micrococcales</taxon>
        <taxon>Cellulomonadaceae</taxon>
        <taxon>Actinotalea</taxon>
    </lineage>
</organism>
<feature type="transmembrane region" description="Helical" evidence="1">
    <location>
        <begin position="77"/>
        <end position="100"/>
    </location>
</feature>